<keyword evidence="2" id="KW-1185">Reference proteome</keyword>
<dbReference type="AlphaFoldDB" id="A0AA88N928"/>
<comment type="caution">
    <text evidence="1">The sequence shown here is derived from an EMBL/GenBank/DDBJ whole genome shotgun (WGS) entry which is preliminary data.</text>
</comment>
<dbReference type="Proteomes" id="UP001187415">
    <property type="component" value="Unassembled WGS sequence"/>
</dbReference>
<protein>
    <submittedName>
        <fullName evidence="1">Uncharacterized protein</fullName>
    </submittedName>
</protein>
<reference evidence="1" key="1">
    <citation type="submission" date="2023-07" db="EMBL/GenBank/DDBJ databases">
        <title>Chromosome-level Genome Assembly of Striped Snakehead (Channa striata).</title>
        <authorList>
            <person name="Liu H."/>
        </authorList>
    </citation>
    <scope>NUCLEOTIDE SEQUENCE</scope>
    <source>
        <strain evidence="1">Gz</strain>
        <tissue evidence="1">Muscle</tissue>
    </source>
</reference>
<name>A0AA88N928_CHASR</name>
<evidence type="ECO:0000313" key="2">
    <source>
        <dbReference type="Proteomes" id="UP001187415"/>
    </source>
</evidence>
<gene>
    <name evidence="1" type="ORF">Q5P01_007333</name>
</gene>
<organism evidence="1 2">
    <name type="scientific">Channa striata</name>
    <name type="common">Snakehead murrel</name>
    <name type="synonym">Ophicephalus striatus</name>
    <dbReference type="NCBI Taxonomy" id="64152"/>
    <lineage>
        <taxon>Eukaryota</taxon>
        <taxon>Metazoa</taxon>
        <taxon>Chordata</taxon>
        <taxon>Craniata</taxon>
        <taxon>Vertebrata</taxon>
        <taxon>Euteleostomi</taxon>
        <taxon>Actinopterygii</taxon>
        <taxon>Neopterygii</taxon>
        <taxon>Teleostei</taxon>
        <taxon>Neoteleostei</taxon>
        <taxon>Acanthomorphata</taxon>
        <taxon>Anabantaria</taxon>
        <taxon>Anabantiformes</taxon>
        <taxon>Channoidei</taxon>
        <taxon>Channidae</taxon>
        <taxon>Channa</taxon>
    </lineage>
</organism>
<dbReference type="EMBL" id="JAUPFM010000005">
    <property type="protein sequence ID" value="KAK2851057.1"/>
    <property type="molecule type" value="Genomic_DNA"/>
</dbReference>
<sequence length="63" mass="7692">MYLWHQMVSLPEYMSSLKKTQNKHAENHKDKFGCLCGKAWSLRDWALTYKKKKKEEEDEEEER</sequence>
<evidence type="ECO:0000313" key="1">
    <source>
        <dbReference type="EMBL" id="KAK2851057.1"/>
    </source>
</evidence>
<accession>A0AA88N928</accession>
<proteinExistence type="predicted"/>